<proteinExistence type="predicted"/>
<organism evidence="1 3">
    <name type="scientific">Cannabis sativa</name>
    <name type="common">Hemp</name>
    <name type="synonym">Marijuana</name>
    <dbReference type="NCBI Taxonomy" id="3483"/>
    <lineage>
        <taxon>Eukaryota</taxon>
        <taxon>Viridiplantae</taxon>
        <taxon>Streptophyta</taxon>
        <taxon>Embryophyta</taxon>
        <taxon>Tracheophyta</taxon>
        <taxon>Spermatophyta</taxon>
        <taxon>Magnoliopsida</taxon>
        <taxon>eudicotyledons</taxon>
        <taxon>Gunneridae</taxon>
        <taxon>Pentapetalae</taxon>
        <taxon>rosids</taxon>
        <taxon>fabids</taxon>
        <taxon>Rosales</taxon>
        <taxon>Cannabaceae</taxon>
        <taxon>Cannabis</taxon>
    </lineage>
</organism>
<reference evidence="1 3" key="1">
    <citation type="journal article" date="2020" name="bioRxiv">
        <title>Sequence and annotation of 42 cannabis genomes reveals extensive copy number variation in cannabinoid synthesis and pathogen resistance genes.</title>
        <authorList>
            <person name="Mckernan K.J."/>
            <person name="Helbert Y."/>
            <person name="Kane L.T."/>
            <person name="Ebling H."/>
            <person name="Zhang L."/>
            <person name="Liu B."/>
            <person name="Eaton Z."/>
            <person name="Mclaughlin S."/>
            <person name="Kingan S."/>
            <person name="Baybayan P."/>
            <person name="Concepcion G."/>
            <person name="Jordan M."/>
            <person name="Riva A."/>
            <person name="Barbazuk W."/>
            <person name="Harkins T."/>
        </authorList>
    </citation>
    <scope>NUCLEOTIDE SEQUENCE [LARGE SCALE GENOMIC DNA]</scope>
    <source>
        <strain evidence="3">cv. Jamaican Lion 4</strain>
        <strain evidence="1">Father</strain>
        <tissue evidence="1">Leaf</tissue>
    </source>
</reference>
<evidence type="ECO:0000313" key="3">
    <source>
        <dbReference type="Proteomes" id="UP000583929"/>
    </source>
</evidence>
<evidence type="ECO:0000313" key="2">
    <source>
        <dbReference type="EMBL" id="KAF4381239.1"/>
    </source>
</evidence>
<gene>
    <name evidence="1" type="ORF">G4B88_012620</name>
    <name evidence="2" type="ORF">G4B88_015505</name>
</gene>
<sequence length="87" mass="10544">MVNPSTDWESQKFFFPILWQRCHTFKNQSSIIEEPRIFAQDPVQIFYYQQFPIPYLKSSSEEDDSSVYWNRIGPSRIDLQQRLPQLR</sequence>
<evidence type="ECO:0000313" key="1">
    <source>
        <dbReference type="EMBL" id="KAF4357253.1"/>
    </source>
</evidence>
<accession>A0A7J6EFL5</accession>
<comment type="caution">
    <text evidence="1">The sequence shown here is derived from an EMBL/GenBank/DDBJ whole genome shotgun (WGS) entry which is preliminary data.</text>
</comment>
<protein>
    <submittedName>
        <fullName evidence="1">Uncharacterized protein</fullName>
    </submittedName>
</protein>
<dbReference type="AlphaFoldDB" id="A0A7J6EFL5"/>
<dbReference type="EMBL" id="JAATIQ010000408">
    <property type="protein sequence ID" value="KAF4357253.1"/>
    <property type="molecule type" value="Genomic_DNA"/>
</dbReference>
<dbReference type="EMBL" id="JAATIQ010000113">
    <property type="protein sequence ID" value="KAF4381239.1"/>
    <property type="molecule type" value="Genomic_DNA"/>
</dbReference>
<name>A0A7J6EFL5_CANSA</name>
<keyword evidence="3" id="KW-1185">Reference proteome</keyword>
<dbReference type="Proteomes" id="UP000583929">
    <property type="component" value="Unassembled WGS sequence"/>
</dbReference>